<dbReference type="InterPro" id="IPR016292">
    <property type="entry name" value="Epoxide_hydrolase"/>
</dbReference>
<dbReference type="Pfam" id="PF06441">
    <property type="entry name" value="EHN"/>
    <property type="match status" value="1"/>
</dbReference>
<gene>
    <name evidence="5" type="ORF">GAR05_05181</name>
</gene>
<reference evidence="5 6" key="1">
    <citation type="submission" date="2018-03" db="EMBL/GenBank/DDBJ databases">
        <title>Genomic framework for the identification of Micromonospora saelicesensis and Micromonospora noduli.</title>
        <authorList>
            <person name="Riesco R."/>
            <person name="Trujillo M.E."/>
        </authorList>
    </citation>
    <scope>NUCLEOTIDE SEQUENCE [LARGE SCALE GENOMIC DNA]</scope>
    <source>
        <strain evidence="5 6">GAR05</strain>
    </source>
</reference>
<evidence type="ECO:0000313" key="6">
    <source>
        <dbReference type="Proteomes" id="UP000249334"/>
    </source>
</evidence>
<comment type="similarity">
    <text evidence="1">Belongs to the peptidase S33 family.</text>
</comment>
<dbReference type="EMBL" id="PXXW01000042">
    <property type="protein sequence ID" value="RAN93881.1"/>
    <property type="molecule type" value="Genomic_DNA"/>
</dbReference>
<dbReference type="PANTHER" id="PTHR21661:SF35">
    <property type="entry name" value="EPOXIDE HYDROLASE"/>
    <property type="match status" value="1"/>
</dbReference>
<dbReference type="InterPro" id="IPR000639">
    <property type="entry name" value="Epox_hydrolase-like"/>
</dbReference>
<keyword evidence="3 5" id="KW-0378">Hydrolase</keyword>
<keyword evidence="6" id="KW-1185">Reference proteome</keyword>
<proteinExistence type="inferred from homology"/>
<evidence type="ECO:0000256" key="3">
    <source>
        <dbReference type="ARBA" id="ARBA00022801"/>
    </source>
</evidence>
<dbReference type="InterPro" id="IPR010497">
    <property type="entry name" value="Epoxide_hydro_N"/>
</dbReference>
<protein>
    <submittedName>
        <fullName evidence="5">Microsomal epoxide hydrolase</fullName>
    </submittedName>
</protein>
<evidence type="ECO:0000259" key="4">
    <source>
        <dbReference type="Pfam" id="PF06441"/>
    </source>
</evidence>
<feature type="domain" description="Epoxide hydrolase N-terminal" evidence="4">
    <location>
        <begin position="14"/>
        <end position="118"/>
    </location>
</feature>
<keyword evidence="2" id="KW-0058">Aromatic hydrocarbons catabolism</keyword>
<dbReference type="PIRSF" id="PIRSF001112">
    <property type="entry name" value="Epoxide_hydrolase"/>
    <property type="match status" value="1"/>
</dbReference>
<evidence type="ECO:0000313" key="5">
    <source>
        <dbReference type="EMBL" id="RAN93881.1"/>
    </source>
</evidence>
<comment type="caution">
    <text evidence="5">The sequence shown here is derived from an EMBL/GenBank/DDBJ whole genome shotgun (WGS) entry which is preliminary data.</text>
</comment>
<dbReference type="RefSeq" id="WP_112671679.1">
    <property type="nucleotide sequence ID" value="NZ_PXXW01000042.1"/>
</dbReference>
<dbReference type="InterPro" id="IPR029058">
    <property type="entry name" value="AB_hydrolase_fold"/>
</dbReference>
<sequence length="407" mass="45197">MAVKTMTRPGTTEIRPFKVEISDADLKAMRARIAATRWPEKETVPDQSQGVQLATMQALARYWEKEYDWRKVEARLNALPQFMTEIDGLDIHFLHIRSKHEDALPLIVTHGWPGSVIEQMKIIDPLTNPTAHGASASDAFHLIIPSMPGYGFSGKPSQPGWDPQHIANAWIELMRRLGYTQFVAQGGDWGALITELMGVQAPPELIGIHTNMPGVYPPDIDAMLQSGITGANNPLGSLPSNLSDEERRACEQADFFWKHSSYALEMGRAQTLTGLADSPVALATYMLDHDAASLKLISESVAGQPRGITPEDLLDNISLYWLTNTGVSSARLYAENQLSFFAAKGVTIPVAVSVFPDELYQAPRSWAEQAYPNLIHYNRLDKGGHFAAWEQPQLFSEEMRAAFRSLR</sequence>
<accession>A0ABX9CD08</accession>
<evidence type="ECO:0000256" key="1">
    <source>
        <dbReference type="ARBA" id="ARBA00010088"/>
    </source>
</evidence>
<dbReference type="SUPFAM" id="SSF53474">
    <property type="entry name" value="alpha/beta-Hydrolases"/>
    <property type="match status" value="1"/>
</dbReference>
<evidence type="ECO:0000256" key="2">
    <source>
        <dbReference type="ARBA" id="ARBA00022797"/>
    </source>
</evidence>
<dbReference type="Gene3D" id="3.40.50.1820">
    <property type="entry name" value="alpha/beta hydrolase"/>
    <property type="match status" value="1"/>
</dbReference>
<dbReference type="PANTHER" id="PTHR21661">
    <property type="entry name" value="EPOXIDE HYDROLASE 1-RELATED"/>
    <property type="match status" value="1"/>
</dbReference>
<organism evidence="5 6">
    <name type="scientific">Micromonospora saelicesensis</name>
    <dbReference type="NCBI Taxonomy" id="285676"/>
    <lineage>
        <taxon>Bacteria</taxon>
        <taxon>Bacillati</taxon>
        <taxon>Actinomycetota</taxon>
        <taxon>Actinomycetes</taxon>
        <taxon>Micromonosporales</taxon>
        <taxon>Micromonosporaceae</taxon>
        <taxon>Micromonospora</taxon>
    </lineage>
</organism>
<name>A0ABX9CD08_9ACTN</name>
<dbReference type="PRINTS" id="PR00412">
    <property type="entry name" value="EPOXHYDRLASE"/>
</dbReference>
<dbReference type="GO" id="GO:0016787">
    <property type="term" value="F:hydrolase activity"/>
    <property type="evidence" value="ECO:0007669"/>
    <property type="project" value="UniProtKB-KW"/>
</dbReference>
<dbReference type="Proteomes" id="UP000249334">
    <property type="component" value="Unassembled WGS sequence"/>
</dbReference>